<reference evidence="3" key="1">
    <citation type="journal article" date="2019" name="Int. J. Syst. Evol. Microbiol.">
        <title>The Global Catalogue of Microorganisms (GCM) 10K type strain sequencing project: providing services to taxonomists for standard genome sequencing and annotation.</title>
        <authorList>
            <consortium name="The Broad Institute Genomics Platform"/>
            <consortium name="The Broad Institute Genome Sequencing Center for Infectious Disease"/>
            <person name="Wu L."/>
            <person name="Ma J."/>
        </authorList>
    </citation>
    <scope>NUCLEOTIDE SEQUENCE [LARGE SCALE GENOMIC DNA]</scope>
    <source>
        <strain evidence="3">JCM 18127</strain>
    </source>
</reference>
<evidence type="ECO:0000256" key="1">
    <source>
        <dbReference type="SAM" id="MobiDB-lite"/>
    </source>
</evidence>
<evidence type="ECO:0008006" key="4">
    <source>
        <dbReference type="Google" id="ProtNLM"/>
    </source>
</evidence>
<organism evidence="2 3">
    <name type="scientific">Nocardioides nanhaiensis</name>
    <dbReference type="NCBI Taxonomy" id="1476871"/>
    <lineage>
        <taxon>Bacteria</taxon>
        <taxon>Bacillati</taxon>
        <taxon>Actinomycetota</taxon>
        <taxon>Actinomycetes</taxon>
        <taxon>Propionibacteriales</taxon>
        <taxon>Nocardioidaceae</taxon>
        <taxon>Nocardioides</taxon>
    </lineage>
</organism>
<keyword evidence="3" id="KW-1185">Reference proteome</keyword>
<evidence type="ECO:0000313" key="2">
    <source>
        <dbReference type="EMBL" id="GAA4695914.1"/>
    </source>
</evidence>
<accession>A0ABP8WWR0</accession>
<name>A0ABP8WWR0_9ACTN</name>
<protein>
    <recommendedName>
        <fullName evidence="4">WXG100 family type VII secretion target</fullName>
    </recommendedName>
</protein>
<feature type="region of interest" description="Disordered" evidence="1">
    <location>
        <begin position="1"/>
        <end position="23"/>
    </location>
</feature>
<evidence type="ECO:0000313" key="3">
    <source>
        <dbReference type="Proteomes" id="UP001500621"/>
    </source>
</evidence>
<gene>
    <name evidence="2" type="ORF">GCM10023226_37890</name>
</gene>
<dbReference type="EMBL" id="BAABIM010000004">
    <property type="protein sequence ID" value="GAA4695914.1"/>
    <property type="molecule type" value="Genomic_DNA"/>
</dbReference>
<proteinExistence type="predicted"/>
<comment type="caution">
    <text evidence="2">The sequence shown here is derived from an EMBL/GenBank/DDBJ whole genome shotgun (WGS) entry which is preliminary data.</text>
</comment>
<dbReference type="Proteomes" id="UP001500621">
    <property type="component" value="Unassembled WGS sequence"/>
</dbReference>
<dbReference type="RefSeq" id="WP_345269279.1">
    <property type="nucleotide sequence ID" value="NZ_BAABIM010000004.1"/>
</dbReference>
<sequence length="89" mass="9594">MGSNLQGMDTEHAREVSGQMDSHAAQASSVCSALYSRLQATKWYGPDMERMRGDMEGSFIPESTNCAEALREQAGVLARHADAQDAVSS</sequence>